<feature type="region of interest" description="Disordered" evidence="1">
    <location>
        <begin position="1"/>
        <end position="61"/>
    </location>
</feature>
<feature type="compositionally biased region" description="Low complexity" evidence="1">
    <location>
        <begin position="35"/>
        <end position="61"/>
    </location>
</feature>
<reference evidence="2" key="1">
    <citation type="submission" date="2020-02" db="EMBL/GenBank/DDBJ databases">
        <authorList>
            <person name="Meier V. D."/>
        </authorList>
    </citation>
    <scope>NUCLEOTIDE SEQUENCE</scope>
    <source>
        <strain evidence="2">AVDCRST_MAG93</strain>
    </source>
</reference>
<dbReference type="EMBL" id="CADCTR010000683">
    <property type="protein sequence ID" value="CAA9256752.1"/>
    <property type="molecule type" value="Genomic_DNA"/>
</dbReference>
<feature type="non-terminal residue" evidence="2">
    <location>
        <position position="1"/>
    </location>
</feature>
<sequence>CPIPHRSTGGLASTSRYPSGATRAGSRPTFRLSASCSRSGHTSTVSSSSAVSNPSPAASTT</sequence>
<accession>A0A6J4IQI1</accession>
<organism evidence="2">
    <name type="scientific">uncultured Chloroflexia bacterium</name>
    <dbReference type="NCBI Taxonomy" id="1672391"/>
    <lineage>
        <taxon>Bacteria</taxon>
        <taxon>Bacillati</taxon>
        <taxon>Chloroflexota</taxon>
        <taxon>Chloroflexia</taxon>
        <taxon>environmental samples</taxon>
    </lineage>
</organism>
<evidence type="ECO:0000256" key="1">
    <source>
        <dbReference type="SAM" id="MobiDB-lite"/>
    </source>
</evidence>
<name>A0A6J4IQI1_9CHLR</name>
<gene>
    <name evidence="2" type="ORF">AVDCRST_MAG93-2006</name>
</gene>
<feature type="non-terminal residue" evidence="2">
    <location>
        <position position="61"/>
    </location>
</feature>
<proteinExistence type="predicted"/>
<protein>
    <submittedName>
        <fullName evidence="2">Uncharacterized protein</fullName>
    </submittedName>
</protein>
<evidence type="ECO:0000313" key="2">
    <source>
        <dbReference type="EMBL" id="CAA9256752.1"/>
    </source>
</evidence>
<dbReference type="AlphaFoldDB" id="A0A6J4IQI1"/>